<dbReference type="EMBL" id="KV453855">
    <property type="protein sequence ID" value="ODV84765.1"/>
    <property type="molecule type" value="Genomic_DNA"/>
</dbReference>
<dbReference type="Pfam" id="PF17681">
    <property type="entry name" value="GCP_N_terminal"/>
    <property type="match status" value="1"/>
</dbReference>
<dbReference type="GO" id="GO:0051321">
    <property type="term" value="P:meiotic cell cycle"/>
    <property type="evidence" value="ECO:0007669"/>
    <property type="project" value="TreeGrafter"/>
</dbReference>
<accession>A0A1E4SZ27</accession>
<evidence type="ECO:0000256" key="2">
    <source>
        <dbReference type="ARBA" id="ARBA00022490"/>
    </source>
</evidence>
<evidence type="ECO:0000256" key="5">
    <source>
        <dbReference type="RuleBase" id="RU363050"/>
    </source>
</evidence>
<dbReference type="Pfam" id="PF04130">
    <property type="entry name" value="GCP_C_terminal"/>
    <property type="match status" value="1"/>
</dbReference>
<comment type="subcellular location">
    <subcellularLocation>
        <location evidence="5">Cytoplasm</location>
        <location evidence="5">Cytoskeleton</location>
        <location evidence="5">Microtubule organizing center</location>
    </subcellularLocation>
</comment>
<dbReference type="GO" id="GO:0044732">
    <property type="term" value="C:mitotic spindle pole body"/>
    <property type="evidence" value="ECO:0007669"/>
    <property type="project" value="TreeGrafter"/>
</dbReference>
<dbReference type="InterPro" id="IPR041470">
    <property type="entry name" value="GCP_N"/>
</dbReference>
<comment type="similarity">
    <text evidence="1 5">Belongs to the TUBGCP family.</text>
</comment>
<dbReference type="InterPro" id="IPR042241">
    <property type="entry name" value="GCP_C_sf"/>
</dbReference>
<dbReference type="GO" id="GO:0031122">
    <property type="term" value="P:cytoplasmic microtubule organization"/>
    <property type="evidence" value="ECO:0007669"/>
    <property type="project" value="TreeGrafter"/>
</dbReference>
<reference evidence="9" key="1">
    <citation type="submission" date="2016-04" db="EMBL/GenBank/DDBJ databases">
        <title>Comparative genomics of biotechnologically important yeasts.</title>
        <authorList>
            <consortium name="DOE Joint Genome Institute"/>
            <person name="Riley R."/>
            <person name="Haridas S."/>
            <person name="Wolfe K.H."/>
            <person name="Lopes M.R."/>
            <person name="Hittinger C.T."/>
            <person name="Goker M."/>
            <person name="Salamov A."/>
            <person name="Wisecaver J."/>
            <person name="Long T.M."/>
            <person name="Aerts A.L."/>
            <person name="Barry K."/>
            <person name="Choi C."/>
            <person name="Clum A."/>
            <person name="Coughlan A.Y."/>
            <person name="Deshpande S."/>
            <person name="Douglass A.P."/>
            <person name="Hanson S.J."/>
            <person name="Klenk H.-P."/>
            <person name="Labutti K."/>
            <person name="Lapidus A."/>
            <person name="Lindquist E."/>
            <person name="Lipzen A."/>
            <person name="Meier-Kolthoff J.P."/>
            <person name="Ohm R.A."/>
            <person name="Otillar R.P."/>
            <person name="Pangilinan J."/>
            <person name="Peng Y."/>
            <person name="Rokas A."/>
            <person name="Rosa C.A."/>
            <person name="Scheuner C."/>
            <person name="Sibirny A.A."/>
            <person name="Slot J.C."/>
            <person name="Stielow J.B."/>
            <person name="Sun H."/>
            <person name="Kurtzman C.P."/>
            <person name="Blackwell M."/>
            <person name="Grigoriev I.V."/>
            <person name="Jeffries T.W."/>
        </authorList>
    </citation>
    <scope>NUCLEOTIDE SEQUENCE [LARGE SCALE GENOMIC DNA]</scope>
    <source>
        <strain evidence="9">NRRL YB-2248</strain>
    </source>
</reference>
<name>A0A1E4SZ27_9ASCO</name>
<dbReference type="GO" id="GO:0000930">
    <property type="term" value="C:gamma-tubulin complex"/>
    <property type="evidence" value="ECO:0007669"/>
    <property type="project" value="TreeGrafter"/>
</dbReference>
<evidence type="ECO:0000256" key="3">
    <source>
        <dbReference type="ARBA" id="ARBA00022701"/>
    </source>
</evidence>
<feature type="domain" description="Gamma tubulin complex component protein N-terminal" evidence="7">
    <location>
        <begin position="60"/>
        <end position="396"/>
    </location>
</feature>
<dbReference type="STRING" id="983967.A0A1E4SZ27"/>
<dbReference type="GO" id="GO:0005874">
    <property type="term" value="C:microtubule"/>
    <property type="evidence" value="ECO:0007669"/>
    <property type="project" value="UniProtKB-KW"/>
</dbReference>
<dbReference type="GO" id="GO:0051011">
    <property type="term" value="F:microtubule minus-end binding"/>
    <property type="evidence" value="ECO:0007669"/>
    <property type="project" value="TreeGrafter"/>
</dbReference>
<feature type="domain" description="Gamma tubulin complex component C-terminal" evidence="6">
    <location>
        <begin position="405"/>
        <end position="772"/>
    </location>
</feature>
<keyword evidence="2 5" id="KW-0963">Cytoplasm</keyword>
<dbReference type="Proteomes" id="UP000094801">
    <property type="component" value="Unassembled WGS sequence"/>
</dbReference>
<organism evidence="8 9">
    <name type="scientific">[Candida] arabinofermentans NRRL YB-2248</name>
    <dbReference type="NCBI Taxonomy" id="983967"/>
    <lineage>
        <taxon>Eukaryota</taxon>
        <taxon>Fungi</taxon>
        <taxon>Dikarya</taxon>
        <taxon>Ascomycota</taxon>
        <taxon>Saccharomycotina</taxon>
        <taxon>Pichiomycetes</taxon>
        <taxon>Pichiales</taxon>
        <taxon>Pichiaceae</taxon>
        <taxon>Ogataea</taxon>
        <taxon>Ogataea/Candida clade</taxon>
    </lineage>
</organism>
<dbReference type="InterPro" id="IPR040457">
    <property type="entry name" value="GCP_C"/>
</dbReference>
<proteinExistence type="inferred from homology"/>
<dbReference type="GO" id="GO:0007020">
    <property type="term" value="P:microtubule nucleation"/>
    <property type="evidence" value="ECO:0007669"/>
    <property type="project" value="InterPro"/>
</dbReference>
<keyword evidence="4 5" id="KW-0206">Cytoskeleton</keyword>
<evidence type="ECO:0000256" key="4">
    <source>
        <dbReference type="ARBA" id="ARBA00023212"/>
    </source>
</evidence>
<dbReference type="OrthoDB" id="2192946at2759"/>
<dbReference type="GO" id="GO:0051225">
    <property type="term" value="P:spindle assembly"/>
    <property type="evidence" value="ECO:0007669"/>
    <property type="project" value="TreeGrafter"/>
</dbReference>
<evidence type="ECO:0000256" key="1">
    <source>
        <dbReference type="ARBA" id="ARBA00010337"/>
    </source>
</evidence>
<keyword evidence="3 5" id="KW-0493">Microtubule</keyword>
<dbReference type="Gene3D" id="1.20.120.1900">
    <property type="entry name" value="Gamma-tubulin complex, C-terminal domain"/>
    <property type="match status" value="1"/>
</dbReference>
<dbReference type="GO" id="GO:0000278">
    <property type="term" value="P:mitotic cell cycle"/>
    <property type="evidence" value="ECO:0007669"/>
    <property type="project" value="TreeGrafter"/>
</dbReference>
<dbReference type="PANTHER" id="PTHR19302:SF13">
    <property type="entry name" value="GAMMA-TUBULIN COMPLEX COMPONENT 2"/>
    <property type="match status" value="1"/>
</dbReference>
<evidence type="ECO:0000259" key="6">
    <source>
        <dbReference type="Pfam" id="PF04130"/>
    </source>
</evidence>
<dbReference type="PANTHER" id="PTHR19302">
    <property type="entry name" value="GAMMA TUBULIN COMPLEX PROTEIN"/>
    <property type="match status" value="1"/>
</dbReference>
<evidence type="ECO:0000313" key="8">
    <source>
        <dbReference type="EMBL" id="ODV84765.1"/>
    </source>
</evidence>
<evidence type="ECO:0000259" key="7">
    <source>
        <dbReference type="Pfam" id="PF17681"/>
    </source>
</evidence>
<keyword evidence="9" id="KW-1185">Reference proteome</keyword>
<gene>
    <name evidence="8" type="ORF">CANARDRAFT_28905</name>
</gene>
<dbReference type="InterPro" id="IPR007259">
    <property type="entry name" value="GCP"/>
</dbReference>
<dbReference type="GO" id="GO:0000922">
    <property type="term" value="C:spindle pole"/>
    <property type="evidence" value="ECO:0007669"/>
    <property type="project" value="InterPro"/>
</dbReference>
<dbReference type="AlphaFoldDB" id="A0A1E4SZ27"/>
<evidence type="ECO:0000313" key="9">
    <source>
        <dbReference type="Proteomes" id="UP000094801"/>
    </source>
</evidence>
<protein>
    <recommendedName>
        <fullName evidence="5">Spindle pole body component</fullName>
    </recommendedName>
</protein>
<dbReference type="GO" id="GO:0043015">
    <property type="term" value="F:gamma-tubulin binding"/>
    <property type="evidence" value="ECO:0007669"/>
    <property type="project" value="InterPro"/>
</dbReference>
<sequence length="788" mass="91802">MTQYCVDTVRLEDKGANSQIVGRCVKFQPTFKNNQNVPKPKRFPIDQMDSLRDQEAVIFQDLLSVLVGLEGFYIRYSESFDFENLKHRLSGPDFLINKHLDPSLKDITKRINSLGKYYFSLESFVELHDNVIYGQTIQALCYEIRELIKKYEQLLVQIEHEYHSNPNYSLNLLEQDLSISIMTEWTHMYEIVQKINKENEHRMDSSNVDAMKFDRILKSLKDDYYTGSLDSVTSDSRTSRFVKGGLVLNIIHEAADHYRGNVTSHKFLSTLLNNVSLNYVEALNNWLNFGIINDPYDEFLIHQTHNKQLSAVSENYWAEKFTIRDEGLPVQFASKDIQKFLILTGKYLNVLKESGIDIRSLNTTKIEVKTLQDSDLHIIINEAYKRANKYITDLLVGGYHIKEFLQGLNKHFLLNNSHDFNDFLNCVSTQLKRPKGQTSISALIKQYQMSFARDGVYISDSSLFSSKRLIYNLINLEMSKDCLTSELTMILNAQTTDAEKVFSSTNISSLKEVLNSTIEANNNQSRNTLMTNTKIDEYSIHNFTLDIEVPFPINLIVTRSQVFEYKLIGRHVMFLKFVEKSLEQSWREIGYQKFWAWKFKSRRLRSWITRTRIIHTKFRDFIKIFLFYINYDVIETNWQQVETTFDGLATADSVELQYVFISIKSFLSTVLTESLLTKVKLVQVVNQLLSIILLFHNFVMSMRKSLILMDENLYLKHQSTLTSSTEYDPSRNNTRLNRIEEVLNTYRDSFDIKLTDLMDALKYYGEVDTPALLKLFDQLAATFGNNGY</sequence>